<dbReference type="Pfam" id="PF02163">
    <property type="entry name" value="Peptidase_M50"/>
    <property type="match status" value="1"/>
</dbReference>
<comment type="caution">
    <text evidence="14">The sequence shown here is derived from an EMBL/GenBank/DDBJ whole genome shotgun (WGS) entry which is preliminary data.</text>
</comment>
<dbReference type="RefSeq" id="WP_109984056.1">
    <property type="nucleotide sequence ID" value="NZ_QGTD01000008.1"/>
</dbReference>
<evidence type="ECO:0000313" key="14">
    <source>
        <dbReference type="EMBL" id="PWU68344.1"/>
    </source>
</evidence>
<evidence type="ECO:0000256" key="9">
    <source>
        <dbReference type="ARBA" id="ARBA00022989"/>
    </source>
</evidence>
<evidence type="ECO:0000313" key="15">
    <source>
        <dbReference type="Proteomes" id="UP000245624"/>
    </source>
</evidence>
<dbReference type="EMBL" id="QGTD01000008">
    <property type="protein sequence ID" value="PWU68344.1"/>
    <property type="molecule type" value="Genomic_DNA"/>
</dbReference>
<dbReference type="GO" id="GO:0008237">
    <property type="term" value="F:metallopeptidase activity"/>
    <property type="evidence" value="ECO:0007669"/>
    <property type="project" value="UniProtKB-KW"/>
</dbReference>
<gene>
    <name evidence="14" type="ORF">DLJ74_07795</name>
</gene>
<evidence type="ECO:0000256" key="11">
    <source>
        <dbReference type="ARBA" id="ARBA00023136"/>
    </source>
</evidence>
<comment type="subcellular location">
    <subcellularLocation>
        <location evidence="2">Membrane</location>
        <topology evidence="2">Multi-pass membrane protein</topology>
    </subcellularLocation>
</comment>
<proteinExistence type="inferred from homology"/>
<keyword evidence="6" id="KW-0479">Metal-binding</keyword>
<dbReference type="GO" id="GO:0016020">
    <property type="term" value="C:membrane"/>
    <property type="evidence" value="ECO:0007669"/>
    <property type="project" value="UniProtKB-SubCell"/>
</dbReference>
<evidence type="ECO:0000256" key="8">
    <source>
        <dbReference type="ARBA" id="ARBA00022833"/>
    </source>
</evidence>
<name>A0A317KZ30_9BACI</name>
<keyword evidence="7" id="KW-0378">Hydrolase</keyword>
<protein>
    <submittedName>
        <fullName evidence="14">Stage IV sporulation protein FB</fullName>
    </submittedName>
</protein>
<dbReference type="GO" id="GO:0046872">
    <property type="term" value="F:metal ion binding"/>
    <property type="evidence" value="ECO:0007669"/>
    <property type="project" value="UniProtKB-KW"/>
</dbReference>
<evidence type="ECO:0000256" key="4">
    <source>
        <dbReference type="ARBA" id="ARBA00022670"/>
    </source>
</evidence>
<feature type="domain" description="Peptidase M50" evidence="13">
    <location>
        <begin position="32"/>
        <end position="104"/>
    </location>
</feature>
<keyword evidence="5 12" id="KW-0812">Transmembrane</keyword>
<keyword evidence="15" id="KW-1185">Reference proteome</keyword>
<evidence type="ECO:0000256" key="7">
    <source>
        <dbReference type="ARBA" id="ARBA00022801"/>
    </source>
</evidence>
<keyword evidence="11 12" id="KW-0472">Membrane</keyword>
<dbReference type="AlphaFoldDB" id="A0A317KZ30"/>
<evidence type="ECO:0000256" key="2">
    <source>
        <dbReference type="ARBA" id="ARBA00004141"/>
    </source>
</evidence>
<dbReference type="Proteomes" id="UP000245624">
    <property type="component" value="Unassembled WGS sequence"/>
</dbReference>
<feature type="transmembrane region" description="Helical" evidence="12">
    <location>
        <begin position="178"/>
        <end position="196"/>
    </location>
</feature>
<evidence type="ECO:0000259" key="13">
    <source>
        <dbReference type="Pfam" id="PF02163"/>
    </source>
</evidence>
<feature type="transmembrane region" description="Helical" evidence="12">
    <location>
        <begin position="83"/>
        <end position="106"/>
    </location>
</feature>
<comment type="cofactor">
    <cofactor evidence="1">
        <name>Zn(2+)</name>
        <dbReference type="ChEBI" id="CHEBI:29105"/>
    </cofactor>
</comment>
<feature type="transmembrane region" description="Helical" evidence="12">
    <location>
        <begin position="118"/>
        <end position="136"/>
    </location>
</feature>
<feature type="transmembrane region" description="Helical" evidence="12">
    <location>
        <begin position="15"/>
        <end position="41"/>
    </location>
</feature>
<evidence type="ECO:0000256" key="1">
    <source>
        <dbReference type="ARBA" id="ARBA00001947"/>
    </source>
</evidence>
<dbReference type="PANTHER" id="PTHR39188">
    <property type="entry name" value="MEMBRANE-ASSOCIATED ZINC METALLOPROTEASE M50B"/>
    <property type="match status" value="1"/>
</dbReference>
<dbReference type="PANTHER" id="PTHR39188:SF3">
    <property type="entry name" value="STAGE IV SPORULATION PROTEIN FB"/>
    <property type="match status" value="1"/>
</dbReference>
<organism evidence="14 15">
    <name type="scientific">Gracilibacillus dipsosauri</name>
    <dbReference type="NCBI Taxonomy" id="178340"/>
    <lineage>
        <taxon>Bacteria</taxon>
        <taxon>Bacillati</taxon>
        <taxon>Bacillota</taxon>
        <taxon>Bacilli</taxon>
        <taxon>Bacillales</taxon>
        <taxon>Bacillaceae</taxon>
        <taxon>Gracilibacillus</taxon>
    </lineage>
</organism>
<keyword evidence="10" id="KW-0482">Metalloprotease</keyword>
<dbReference type="GO" id="GO:0006508">
    <property type="term" value="P:proteolysis"/>
    <property type="evidence" value="ECO:0007669"/>
    <property type="project" value="UniProtKB-KW"/>
</dbReference>
<comment type="similarity">
    <text evidence="3">Belongs to the peptidase M50B family.</text>
</comment>
<reference evidence="14 15" key="1">
    <citation type="submission" date="2018-05" db="EMBL/GenBank/DDBJ databases">
        <title>Genomic analysis of Gracilibacillus dipsosauri DD1 reveals novel features of a salt-tolerant amylase.</title>
        <authorList>
            <person name="Deutch C.E."/>
            <person name="Yang S."/>
        </authorList>
    </citation>
    <scope>NUCLEOTIDE SEQUENCE [LARGE SCALE GENOMIC DNA]</scope>
    <source>
        <strain evidence="14 15">DD1</strain>
    </source>
</reference>
<evidence type="ECO:0000256" key="12">
    <source>
        <dbReference type="SAM" id="Phobius"/>
    </source>
</evidence>
<keyword evidence="9 12" id="KW-1133">Transmembrane helix</keyword>
<evidence type="ECO:0000256" key="5">
    <source>
        <dbReference type="ARBA" id="ARBA00022692"/>
    </source>
</evidence>
<evidence type="ECO:0000256" key="10">
    <source>
        <dbReference type="ARBA" id="ARBA00023049"/>
    </source>
</evidence>
<evidence type="ECO:0000256" key="3">
    <source>
        <dbReference type="ARBA" id="ARBA00007931"/>
    </source>
</evidence>
<dbReference type="InterPro" id="IPR008915">
    <property type="entry name" value="Peptidase_M50"/>
</dbReference>
<keyword evidence="8" id="KW-0862">Zinc</keyword>
<keyword evidence="4" id="KW-0645">Protease</keyword>
<sequence length="283" mass="33604">MNSRRWIPPIHVHPIVFFFLAVSILTGMLTELLIIFLIVLFHEMGHYLCARMFNWRIRRIYLWFFGGVMETEEYGTRPIWEEWLVTIAGPFQHLLIFLIIHFIHFLSLIPESTLTLAYQYNLFILLGNLLPILPLDGGRLVQLMGDHLLPYQASHMFSIVVSVVTIGLGLIITYSTGILSLSLLLLFIFLLLENRLEWKNRYYRWLRFLLYRHSSPISFTKNVYLAVDERKRLMDVFPHFYRNRYHFIGLKGHHERVFISESECLSLYFEQKAHQLTIGDIVR</sequence>
<evidence type="ECO:0000256" key="6">
    <source>
        <dbReference type="ARBA" id="ARBA00022723"/>
    </source>
</evidence>
<accession>A0A317KZ30</accession>
<dbReference type="OrthoDB" id="166377at2"/>